<reference evidence="2" key="1">
    <citation type="journal article" date="2019" name="Int. J. Syst. Evol. Microbiol.">
        <title>The Global Catalogue of Microorganisms (GCM) 10K type strain sequencing project: providing services to taxonomists for standard genome sequencing and annotation.</title>
        <authorList>
            <consortium name="The Broad Institute Genomics Platform"/>
            <consortium name="The Broad Institute Genome Sequencing Center for Infectious Disease"/>
            <person name="Wu L."/>
            <person name="Ma J."/>
        </authorList>
    </citation>
    <scope>NUCLEOTIDE SEQUENCE [LARGE SCALE GENOMIC DNA]</scope>
    <source>
        <strain evidence="2">IBRC-M 10908</strain>
    </source>
</reference>
<dbReference type="Pfam" id="PF12294">
    <property type="entry name" value="DUF3626"/>
    <property type="match status" value="2"/>
</dbReference>
<gene>
    <name evidence="1" type="ORF">ACFPET_17135</name>
</gene>
<evidence type="ECO:0000313" key="1">
    <source>
        <dbReference type="EMBL" id="MFC4336929.1"/>
    </source>
</evidence>
<dbReference type="InterPro" id="IPR022074">
    <property type="entry name" value="DUF3626"/>
</dbReference>
<accession>A0ABV8U1D9</accession>
<evidence type="ECO:0000313" key="2">
    <source>
        <dbReference type="Proteomes" id="UP001595823"/>
    </source>
</evidence>
<name>A0ABV8U1D9_9ACTN</name>
<dbReference type="RefSeq" id="WP_380623364.1">
    <property type="nucleotide sequence ID" value="NZ_JBHSDK010000025.1"/>
</dbReference>
<comment type="caution">
    <text evidence="1">The sequence shown here is derived from an EMBL/GenBank/DDBJ whole genome shotgun (WGS) entry which is preliminary data.</text>
</comment>
<organism evidence="1 2">
    <name type="scientific">Salininema proteolyticum</name>
    <dbReference type="NCBI Taxonomy" id="1607685"/>
    <lineage>
        <taxon>Bacteria</taxon>
        <taxon>Bacillati</taxon>
        <taxon>Actinomycetota</taxon>
        <taxon>Actinomycetes</taxon>
        <taxon>Glycomycetales</taxon>
        <taxon>Glycomycetaceae</taxon>
        <taxon>Salininema</taxon>
    </lineage>
</organism>
<dbReference type="EMBL" id="JBHSDK010000025">
    <property type="protein sequence ID" value="MFC4336929.1"/>
    <property type="molecule type" value="Genomic_DNA"/>
</dbReference>
<dbReference type="Proteomes" id="UP001595823">
    <property type="component" value="Unassembled WGS sequence"/>
</dbReference>
<proteinExistence type="predicted"/>
<protein>
    <submittedName>
        <fullName evidence="1">DUF3626 domain-containing protein</fullName>
    </submittedName>
</protein>
<sequence>MGDRRSFPPPRELSESQRLAVEFVRRRAFGPALDRAHRITVNFHPDRAAGGRPILDSFKDQGVYLSQFATGTGNGGMTAFPGGDRWTWEGRIFGGAYDTSAPHERPVYGALNHRALPFGASPRFGSSHLRLKPTVLPHSTFCFPDSAGAPRHFGVAEANGLPAMSDASRRDHLDNYVEAQVHGGIRFDRDVETVVLDPSFRGTAVEDGARKLSLPVEFHPGFTLDAEDVPLCAGYRGEEIANVAAALLNDGALTAREIGTAAREGTYDHSRLKKVWHCVARFGYPWHEMNSG</sequence>
<keyword evidence="2" id="KW-1185">Reference proteome</keyword>